<dbReference type="Proteomes" id="UP000515151">
    <property type="component" value="Chromosome 5"/>
</dbReference>
<dbReference type="PANTHER" id="PTHR31672:SF8">
    <property type="entry name" value="F-BOX DOMAIN-CONTAINING PROTEIN"/>
    <property type="match status" value="1"/>
</dbReference>
<dbReference type="PANTHER" id="PTHR31672">
    <property type="entry name" value="BNACNNG10540D PROTEIN"/>
    <property type="match status" value="1"/>
</dbReference>
<protein>
    <submittedName>
        <fullName evidence="5">F-box protein At3g49980</fullName>
    </submittedName>
</protein>
<dbReference type="Gene3D" id="1.20.1280.50">
    <property type="match status" value="1"/>
</dbReference>
<dbReference type="InterPro" id="IPR011043">
    <property type="entry name" value="Gal_Oxase/kelch_b-propeller"/>
</dbReference>
<sequence>MLQQADDGFCDDIIFEILTRVPLDALGMCRVVSRQWNRITNEPSFRDLHRRRTRTFAGYFLQRLASTSLSEPTFVPAEGETPHDNDMSLSFLPRSQIVSIAACDCGILLCFCTNKSICYVCKPTTKEWVRIPDPETQWHSTAITSMAVVRSSKPNHLHFKILRISKGYFQSDQKKRRCDIFDSRDWAWKQLPDMVIPGDYVFGCDKPVVVGGRAFWLEQHGHVFMFDMYEETWRILPASVPVFEGMSHLRPRLLNYEGKLGLLLLGDDGCMELSVMEDLRDPILWKERNDVCLEGVGCPQELYRVNVPWFYVRKVENMGPEEGAFRFKVGGKKFEQKYVVVGEVFPFYSDYEPSNLRAPRPAKRFSRWIPFCPFMGL</sequence>
<organism evidence="2 3">
    <name type="scientific">Punica granatum</name>
    <name type="common">Pomegranate</name>
    <dbReference type="NCBI Taxonomy" id="22663"/>
    <lineage>
        <taxon>Eukaryota</taxon>
        <taxon>Viridiplantae</taxon>
        <taxon>Streptophyta</taxon>
        <taxon>Embryophyta</taxon>
        <taxon>Tracheophyta</taxon>
        <taxon>Spermatophyta</taxon>
        <taxon>Magnoliopsida</taxon>
        <taxon>eudicotyledons</taxon>
        <taxon>Gunneridae</taxon>
        <taxon>Pentapetalae</taxon>
        <taxon>rosids</taxon>
        <taxon>malvids</taxon>
        <taxon>Myrtales</taxon>
        <taxon>Lythraceae</taxon>
        <taxon>Punica</taxon>
    </lineage>
</organism>
<dbReference type="SUPFAM" id="SSF81383">
    <property type="entry name" value="F-box domain"/>
    <property type="match status" value="1"/>
</dbReference>
<dbReference type="SMART" id="SM00256">
    <property type="entry name" value="FBOX"/>
    <property type="match status" value="1"/>
</dbReference>
<reference evidence="5" key="4">
    <citation type="submission" date="2025-04" db="UniProtKB">
        <authorList>
            <consortium name="RefSeq"/>
        </authorList>
    </citation>
    <scope>IDENTIFICATION</scope>
    <source>
        <tissue evidence="5">Leaf</tissue>
    </source>
</reference>
<dbReference type="InterPro" id="IPR050796">
    <property type="entry name" value="SCF_F-box_component"/>
</dbReference>
<dbReference type="SUPFAM" id="SSF50965">
    <property type="entry name" value="Galactose oxidase, central domain"/>
    <property type="match status" value="1"/>
</dbReference>
<evidence type="ECO:0000313" key="2">
    <source>
        <dbReference type="EMBL" id="OWM77363.1"/>
    </source>
</evidence>
<reference evidence="4" key="3">
    <citation type="journal article" date="2020" name="Plant Biotechnol. J.">
        <title>The pomegranate (Punica granatum L.) draft genome dissects genetic divergence between soft- and hard-seeded cultivars.</title>
        <authorList>
            <person name="Luo X."/>
            <person name="Li H."/>
            <person name="Wu Z."/>
            <person name="Yao W."/>
            <person name="Zhao P."/>
            <person name="Cao D."/>
            <person name="Yu H."/>
            <person name="Li K."/>
            <person name="Poudel K."/>
            <person name="Zhao D."/>
            <person name="Zhang F."/>
            <person name="Xia X."/>
            <person name="Chen L."/>
            <person name="Wang Q."/>
            <person name="Jing D."/>
            <person name="Cao S."/>
        </authorList>
    </citation>
    <scope>NUCLEOTIDE SEQUENCE [LARGE SCALE GENOMIC DNA]</scope>
</reference>
<evidence type="ECO:0000259" key="1">
    <source>
        <dbReference type="SMART" id="SM00256"/>
    </source>
</evidence>
<dbReference type="InterPro" id="IPR017451">
    <property type="entry name" value="F-box-assoc_interact_dom"/>
</dbReference>
<dbReference type="NCBIfam" id="TIGR01640">
    <property type="entry name" value="F_box_assoc_1"/>
    <property type="match status" value="1"/>
</dbReference>
<gene>
    <name evidence="5" type="primary">LOC116207101</name>
    <name evidence="2" type="ORF">CDL15_Pgr016760</name>
</gene>
<dbReference type="Proteomes" id="UP000197138">
    <property type="component" value="Unassembled WGS sequence"/>
</dbReference>
<proteinExistence type="predicted"/>
<dbReference type="InterPro" id="IPR001810">
    <property type="entry name" value="F-box_dom"/>
</dbReference>
<evidence type="ECO:0000313" key="3">
    <source>
        <dbReference type="Proteomes" id="UP000197138"/>
    </source>
</evidence>
<dbReference type="EMBL" id="MTKT01002534">
    <property type="protein sequence ID" value="OWM77363.1"/>
    <property type="molecule type" value="Genomic_DNA"/>
</dbReference>
<name>A0A218WXI1_PUNGR</name>
<feature type="domain" description="F-box" evidence="1">
    <location>
        <begin position="9"/>
        <end position="49"/>
    </location>
</feature>
<dbReference type="InterPro" id="IPR006527">
    <property type="entry name" value="F-box-assoc_dom_typ1"/>
</dbReference>
<dbReference type="Pfam" id="PF07734">
    <property type="entry name" value="FBA_1"/>
    <property type="match status" value="1"/>
</dbReference>
<reference evidence="3" key="1">
    <citation type="journal article" date="2017" name="Plant J.">
        <title>The pomegranate (Punica granatum L.) genome and the genomics of punicalagin biosynthesis.</title>
        <authorList>
            <person name="Qin G."/>
            <person name="Xu C."/>
            <person name="Ming R."/>
            <person name="Tang H."/>
            <person name="Guyot R."/>
            <person name="Kramer E.M."/>
            <person name="Hu Y."/>
            <person name="Yi X."/>
            <person name="Qi Y."/>
            <person name="Xu X."/>
            <person name="Gao Z."/>
            <person name="Pan H."/>
            <person name="Jian J."/>
            <person name="Tian Y."/>
            <person name="Yue Z."/>
            <person name="Xu Y."/>
        </authorList>
    </citation>
    <scope>NUCLEOTIDE SEQUENCE [LARGE SCALE GENOMIC DNA]</scope>
    <source>
        <strain evidence="3">cv. Dabenzi</strain>
    </source>
</reference>
<dbReference type="OrthoDB" id="1845982at2759"/>
<keyword evidence="4" id="KW-1185">Reference proteome</keyword>
<reference evidence="2" key="2">
    <citation type="submission" date="2017-06" db="EMBL/GenBank/DDBJ databases">
        <title>The pomegranate genome and the genomics of punicalagin biosynthesis.</title>
        <authorList>
            <person name="Xu C."/>
        </authorList>
    </citation>
    <scope>NUCLEOTIDE SEQUENCE [LARGE SCALE GENOMIC DNA]</scope>
    <source>
        <tissue evidence="2">Fresh leaf</tissue>
    </source>
</reference>
<accession>A0A218WXI1</accession>
<dbReference type="InterPro" id="IPR036047">
    <property type="entry name" value="F-box-like_dom_sf"/>
</dbReference>
<dbReference type="GeneID" id="116207101"/>
<dbReference type="RefSeq" id="XP_031395818.1">
    <property type="nucleotide sequence ID" value="XM_031539958.1"/>
</dbReference>
<dbReference type="Pfam" id="PF00646">
    <property type="entry name" value="F-box"/>
    <property type="match status" value="1"/>
</dbReference>
<dbReference type="AlphaFoldDB" id="A0A218WXI1"/>
<evidence type="ECO:0000313" key="4">
    <source>
        <dbReference type="Proteomes" id="UP000515151"/>
    </source>
</evidence>
<evidence type="ECO:0000313" key="5">
    <source>
        <dbReference type="RefSeq" id="XP_031395818.1"/>
    </source>
</evidence>